<reference evidence="1 2" key="1">
    <citation type="submission" date="2015-01" db="EMBL/GenBank/DDBJ databases">
        <title>Evolution of Trichinella species and genotypes.</title>
        <authorList>
            <person name="Korhonen P.K."/>
            <person name="Edoardo P."/>
            <person name="Giuseppe L.R."/>
            <person name="Gasser R.B."/>
        </authorList>
    </citation>
    <scope>NUCLEOTIDE SEQUENCE [LARGE SCALE GENOMIC DNA]</scope>
    <source>
        <strain evidence="1">ISS176</strain>
    </source>
</reference>
<proteinExistence type="predicted"/>
<evidence type="ECO:0000313" key="2">
    <source>
        <dbReference type="Proteomes" id="UP000054826"/>
    </source>
</evidence>
<gene>
    <name evidence="1" type="ORF">T4C_7153</name>
</gene>
<evidence type="ECO:0000313" key="1">
    <source>
        <dbReference type="EMBL" id="KRZ42059.1"/>
    </source>
</evidence>
<protein>
    <submittedName>
        <fullName evidence="1">Uncharacterized protein</fullName>
    </submittedName>
</protein>
<dbReference type="Proteomes" id="UP000054826">
    <property type="component" value="Unassembled WGS sequence"/>
</dbReference>
<sequence>MALNIISFDSFIFDIIFEKSLAHEALHTQIRKPVMNRNTHGEERRQVEKATRSERIAWIESSVGQLRSVHKVRYVGWRRCHLPKPSVKDASSQRHNE</sequence>
<dbReference type="AlphaFoldDB" id="A0A0V1K4D5"/>
<name>A0A0V1K4D5_TRIPS</name>
<accession>A0A0V1K4D5</accession>
<dbReference type="EMBL" id="JYDV01000016">
    <property type="protein sequence ID" value="KRZ42059.1"/>
    <property type="molecule type" value="Genomic_DNA"/>
</dbReference>
<comment type="caution">
    <text evidence="1">The sequence shown here is derived from an EMBL/GenBank/DDBJ whole genome shotgun (WGS) entry which is preliminary data.</text>
</comment>
<organism evidence="1 2">
    <name type="scientific">Trichinella pseudospiralis</name>
    <name type="common">Parasitic roundworm</name>
    <dbReference type="NCBI Taxonomy" id="6337"/>
    <lineage>
        <taxon>Eukaryota</taxon>
        <taxon>Metazoa</taxon>
        <taxon>Ecdysozoa</taxon>
        <taxon>Nematoda</taxon>
        <taxon>Enoplea</taxon>
        <taxon>Dorylaimia</taxon>
        <taxon>Trichinellida</taxon>
        <taxon>Trichinellidae</taxon>
        <taxon>Trichinella</taxon>
    </lineage>
</organism>